<reference evidence="2" key="1">
    <citation type="journal article" date="2010" name="Genome Res.">
        <title>Population genomic sequencing of Coccidioides fungi reveals recent hybridization and transposon control.</title>
        <authorList>
            <person name="Neafsey D.E."/>
            <person name="Barker B.M."/>
            <person name="Sharpton T.J."/>
            <person name="Stajich J.E."/>
            <person name="Park D.J."/>
            <person name="Whiston E."/>
            <person name="Hung C.-Y."/>
            <person name="McMahan C."/>
            <person name="White J."/>
            <person name="Sykes S."/>
            <person name="Heiman D."/>
            <person name="Young S."/>
            <person name="Zeng Q."/>
            <person name="Abouelleil A."/>
            <person name="Aftuck L."/>
            <person name="Bessette D."/>
            <person name="Brown A."/>
            <person name="FitzGerald M."/>
            <person name="Lui A."/>
            <person name="Macdonald J.P."/>
            <person name="Priest M."/>
            <person name="Orbach M.J."/>
            <person name="Galgiani J.N."/>
            <person name="Kirkland T.N."/>
            <person name="Cole G.T."/>
            <person name="Birren B.W."/>
            <person name="Henn M.R."/>
            <person name="Taylor J.W."/>
            <person name="Rounsley S.D."/>
        </authorList>
    </citation>
    <scope>NUCLEOTIDE SEQUENCE [LARGE SCALE GENOMIC DNA]</scope>
    <source>
        <strain evidence="2">RMSCC 3703</strain>
    </source>
</reference>
<protein>
    <submittedName>
        <fullName evidence="1">Uncharacterized protein</fullName>
    </submittedName>
</protein>
<dbReference type="Proteomes" id="UP000054559">
    <property type="component" value="Unassembled WGS sequence"/>
</dbReference>
<evidence type="ECO:0000313" key="1">
    <source>
        <dbReference type="EMBL" id="KMU73308.1"/>
    </source>
</evidence>
<evidence type="ECO:0000313" key="2">
    <source>
        <dbReference type="Proteomes" id="UP000054559"/>
    </source>
</evidence>
<name>A0A0J8QPN3_COCIT</name>
<proteinExistence type="predicted"/>
<dbReference type="AlphaFoldDB" id="A0A0J8QPN3"/>
<sequence length="102" mass="11573">MTITAEKASSQKVRGQWTTPHFKADWIAVPLKMLQKTRTELFLDPARSQPGKLQLPMQNGIIGKATIRSYSRVFSGHYAVRMTSFSNTSYRRVILSPNDPHP</sequence>
<gene>
    <name evidence="1" type="ORF">CISG_10054</name>
</gene>
<accession>A0A0J8QPN3</accession>
<dbReference type="EMBL" id="DS268242">
    <property type="protein sequence ID" value="KMU73308.1"/>
    <property type="molecule type" value="Genomic_DNA"/>
</dbReference>
<organism evidence="1 2">
    <name type="scientific">Coccidioides immitis RMSCC 3703</name>
    <dbReference type="NCBI Taxonomy" id="454286"/>
    <lineage>
        <taxon>Eukaryota</taxon>
        <taxon>Fungi</taxon>
        <taxon>Dikarya</taxon>
        <taxon>Ascomycota</taxon>
        <taxon>Pezizomycotina</taxon>
        <taxon>Eurotiomycetes</taxon>
        <taxon>Eurotiomycetidae</taxon>
        <taxon>Onygenales</taxon>
        <taxon>Onygenaceae</taxon>
        <taxon>Coccidioides</taxon>
    </lineage>
</organism>